<sequence length="709" mass="76202">MSGSGVQNGSGNRNNNTNNSRDSSSNRQGLLSSVAQNSVLFAPLRSRTINNVIDSVLHPQNVRALASNHGPRLSESSEISSTTTLPTSPSQNSGSQRRPRALEERLSTSTLSSNSYSGRSAGSGSSSSSSSGSSSGGGGGGGGGSNSRSSTPQDSSNAVGISKWRMYLVMVALFLGCFLESLDQSVVSTALPRISSDFNSLSQSNWVPTSYLLTLAAFQPVYGKLSDIFGRRIVFLAALAIFIIGSILCGAAQNMTWLIIARGLAGVGGAGIPSITMVIISDMVPLKNRAKYFSIISVILTVSSVAGPMIGGAFTDNVSWRWCFYFNIPTGIVSFLIVLFLLKLPKQNKGKWIDNLKRIDFWGVLIFLTMMLLLLLALNWGGREFPWDSAIVIAFLTIAGYLLIVFILFENRIPSEPIIPMTLFKKRNVSIMLLIFCFSGMAFFSFLFFMPMYFTLVENASATRAGVYLIPLLVPLAISSIAIGLIVSKWGLKRVYVCASIALTTIGCGLAALYDRNTSLAMQLGCLVLPGIGVGLILPLSTLGVQLSVKPRFMAVATTFAMFMFTLGGILGLTINGAILDQVFQSNIQPVIDQNPDYADTARNARNDATLVWSSDLPTDVRNQIIDAFVDSIRILYLVLVPICGVGFILSLFLKKFHKFSHDTPVATPTVTPRSYNNDTIRDGGGGDSDSDDDYPEVTARASPGPTRV</sequence>
<dbReference type="PANTHER" id="PTHR23501:SF191">
    <property type="entry name" value="VACUOLAR BASIC AMINO ACID TRANSPORTER 4"/>
    <property type="match status" value="1"/>
</dbReference>
<evidence type="ECO:0000256" key="2">
    <source>
        <dbReference type="ARBA" id="ARBA00008335"/>
    </source>
</evidence>
<evidence type="ECO:0000256" key="4">
    <source>
        <dbReference type="ARBA" id="ARBA00022692"/>
    </source>
</evidence>
<evidence type="ECO:0000256" key="5">
    <source>
        <dbReference type="ARBA" id="ARBA00022989"/>
    </source>
</evidence>
<feature type="domain" description="Major facilitator superfamily (MFS) profile" evidence="9">
    <location>
        <begin position="169"/>
        <end position="659"/>
    </location>
</feature>
<dbReference type="GO" id="GO:0012505">
    <property type="term" value="C:endomembrane system"/>
    <property type="evidence" value="ECO:0007669"/>
    <property type="project" value="UniProtKB-SubCell"/>
</dbReference>
<feature type="transmembrane region" description="Helical" evidence="8">
    <location>
        <begin position="234"/>
        <end position="253"/>
    </location>
</feature>
<comment type="caution">
    <text evidence="10">The sequence shown here is derived from an EMBL/GenBank/DDBJ whole genome shotgun (WGS) entry which is preliminary data.</text>
</comment>
<feature type="region of interest" description="Disordered" evidence="7">
    <location>
        <begin position="1"/>
        <end position="28"/>
    </location>
</feature>
<feature type="transmembrane region" description="Helical" evidence="8">
    <location>
        <begin position="324"/>
        <end position="342"/>
    </location>
</feature>
<feature type="transmembrane region" description="Helical" evidence="8">
    <location>
        <begin position="429"/>
        <end position="454"/>
    </location>
</feature>
<dbReference type="GO" id="GO:0022857">
    <property type="term" value="F:transmembrane transporter activity"/>
    <property type="evidence" value="ECO:0007669"/>
    <property type="project" value="InterPro"/>
</dbReference>
<feature type="transmembrane region" description="Helical" evidence="8">
    <location>
        <begin position="495"/>
        <end position="514"/>
    </location>
</feature>
<dbReference type="InterPro" id="IPR011701">
    <property type="entry name" value="MFS"/>
</dbReference>
<feature type="compositionally biased region" description="Low complexity" evidence="7">
    <location>
        <begin position="73"/>
        <end position="90"/>
    </location>
</feature>
<dbReference type="Pfam" id="PF07690">
    <property type="entry name" value="MFS_1"/>
    <property type="match status" value="1"/>
</dbReference>
<feature type="region of interest" description="Disordered" evidence="7">
    <location>
        <begin position="67"/>
        <end position="155"/>
    </location>
</feature>
<dbReference type="InterPro" id="IPR036259">
    <property type="entry name" value="MFS_trans_sf"/>
</dbReference>
<keyword evidence="4 8" id="KW-0812">Transmembrane</keyword>
<evidence type="ECO:0000256" key="8">
    <source>
        <dbReference type="SAM" id="Phobius"/>
    </source>
</evidence>
<proteinExistence type="inferred from homology"/>
<keyword evidence="3" id="KW-0813">Transport</keyword>
<feature type="compositionally biased region" description="Gly residues" evidence="7">
    <location>
        <begin position="134"/>
        <end position="145"/>
    </location>
</feature>
<evidence type="ECO:0000259" key="9">
    <source>
        <dbReference type="PROSITE" id="PS50850"/>
    </source>
</evidence>
<feature type="transmembrane region" description="Helical" evidence="8">
    <location>
        <begin position="387"/>
        <end position="409"/>
    </location>
</feature>
<feature type="transmembrane region" description="Helical" evidence="8">
    <location>
        <begin position="362"/>
        <end position="381"/>
    </location>
</feature>
<gene>
    <name evidence="10" type="ORF">H4219_000554</name>
</gene>
<evidence type="ECO:0000256" key="6">
    <source>
        <dbReference type="ARBA" id="ARBA00023136"/>
    </source>
</evidence>
<comment type="subcellular location">
    <subcellularLocation>
        <location evidence="1">Endomembrane system</location>
        <topology evidence="1">Multi-pass membrane protein</topology>
    </subcellularLocation>
</comment>
<feature type="compositionally biased region" description="Polar residues" evidence="7">
    <location>
        <begin position="668"/>
        <end position="679"/>
    </location>
</feature>
<dbReference type="OrthoDB" id="10021397at2759"/>
<keyword evidence="6 8" id="KW-0472">Membrane</keyword>
<dbReference type="Gene3D" id="1.20.1250.20">
    <property type="entry name" value="MFS general substrate transporter like domains"/>
    <property type="match status" value="1"/>
</dbReference>
<keyword evidence="5 8" id="KW-1133">Transmembrane helix</keyword>
<evidence type="ECO:0000313" key="10">
    <source>
        <dbReference type="EMBL" id="KAJ1921517.1"/>
    </source>
</evidence>
<organism evidence="10 11">
    <name type="scientific">Mycoemilia scoparia</name>
    <dbReference type="NCBI Taxonomy" id="417184"/>
    <lineage>
        <taxon>Eukaryota</taxon>
        <taxon>Fungi</taxon>
        <taxon>Fungi incertae sedis</taxon>
        <taxon>Zoopagomycota</taxon>
        <taxon>Kickxellomycotina</taxon>
        <taxon>Kickxellomycetes</taxon>
        <taxon>Kickxellales</taxon>
        <taxon>Kickxellaceae</taxon>
        <taxon>Mycoemilia</taxon>
    </lineage>
</organism>
<protein>
    <recommendedName>
        <fullName evidence="9">Major facilitator superfamily (MFS) profile domain-containing protein</fullName>
    </recommendedName>
</protein>
<name>A0A9W8DX50_9FUNG</name>
<keyword evidence="11" id="KW-1185">Reference proteome</keyword>
<dbReference type="AlphaFoldDB" id="A0A9W8DX50"/>
<dbReference type="CDD" id="cd17502">
    <property type="entry name" value="MFS_Azr1_MDR_like"/>
    <property type="match status" value="1"/>
</dbReference>
<feature type="transmembrane region" description="Helical" evidence="8">
    <location>
        <begin position="292"/>
        <end position="312"/>
    </location>
</feature>
<dbReference type="InterPro" id="IPR020846">
    <property type="entry name" value="MFS_dom"/>
</dbReference>
<comment type="similarity">
    <text evidence="2">Belongs to the major facilitator superfamily.</text>
</comment>
<feature type="transmembrane region" description="Helical" evidence="8">
    <location>
        <begin position="259"/>
        <end position="280"/>
    </location>
</feature>
<dbReference type="PANTHER" id="PTHR23501">
    <property type="entry name" value="MAJOR FACILITATOR SUPERFAMILY"/>
    <property type="match status" value="1"/>
</dbReference>
<feature type="compositionally biased region" description="Low complexity" evidence="7">
    <location>
        <begin position="107"/>
        <end position="133"/>
    </location>
</feature>
<feature type="region of interest" description="Disordered" evidence="7">
    <location>
        <begin position="668"/>
        <end position="709"/>
    </location>
</feature>
<evidence type="ECO:0000256" key="7">
    <source>
        <dbReference type="SAM" id="MobiDB-lite"/>
    </source>
</evidence>
<accession>A0A9W8DX50</accession>
<feature type="transmembrane region" description="Helical" evidence="8">
    <location>
        <begin position="635"/>
        <end position="654"/>
    </location>
</feature>
<dbReference type="SUPFAM" id="SSF103473">
    <property type="entry name" value="MFS general substrate transporter"/>
    <property type="match status" value="1"/>
</dbReference>
<evidence type="ECO:0000256" key="1">
    <source>
        <dbReference type="ARBA" id="ARBA00004127"/>
    </source>
</evidence>
<dbReference type="Gene3D" id="1.20.1720.10">
    <property type="entry name" value="Multidrug resistance protein D"/>
    <property type="match status" value="1"/>
</dbReference>
<dbReference type="FunFam" id="1.20.1720.10:FF:000013">
    <property type="entry name" value="Related to multidrug resistance proteins"/>
    <property type="match status" value="1"/>
</dbReference>
<dbReference type="PRINTS" id="PR01036">
    <property type="entry name" value="TCRTETB"/>
</dbReference>
<evidence type="ECO:0000313" key="11">
    <source>
        <dbReference type="Proteomes" id="UP001150538"/>
    </source>
</evidence>
<feature type="transmembrane region" description="Helical" evidence="8">
    <location>
        <begin position="466"/>
        <end position="488"/>
    </location>
</feature>
<dbReference type="Proteomes" id="UP001150538">
    <property type="component" value="Unassembled WGS sequence"/>
</dbReference>
<dbReference type="PROSITE" id="PS50850">
    <property type="entry name" value="MFS"/>
    <property type="match status" value="1"/>
</dbReference>
<evidence type="ECO:0000256" key="3">
    <source>
        <dbReference type="ARBA" id="ARBA00022448"/>
    </source>
</evidence>
<dbReference type="EMBL" id="JANBPU010000004">
    <property type="protein sequence ID" value="KAJ1921517.1"/>
    <property type="molecule type" value="Genomic_DNA"/>
</dbReference>
<reference evidence="10" key="1">
    <citation type="submission" date="2022-07" db="EMBL/GenBank/DDBJ databases">
        <title>Phylogenomic reconstructions and comparative analyses of Kickxellomycotina fungi.</title>
        <authorList>
            <person name="Reynolds N.K."/>
            <person name="Stajich J.E."/>
            <person name="Barry K."/>
            <person name="Grigoriev I.V."/>
            <person name="Crous P."/>
            <person name="Smith M.E."/>
        </authorList>
    </citation>
    <scope>NUCLEOTIDE SEQUENCE</scope>
    <source>
        <strain evidence="10">NBRC 100468</strain>
    </source>
</reference>
<feature type="transmembrane region" description="Helical" evidence="8">
    <location>
        <begin position="520"/>
        <end position="541"/>
    </location>
</feature>
<dbReference type="GO" id="GO:0005886">
    <property type="term" value="C:plasma membrane"/>
    <property type="evidence" value="ECO:0007669"/>
    <property type="project" value="TreeGrafter"/>
</dbReference>
<feature type="transmembrane region" description="Helical" evidence="8">
    <location>
        <begin position="553"/>
        <end position="575"/>
    </location>
</feature>